<evidence type="ECO:0000313" key="3">
    <source>
        <dbReference type="EMBL" id="PJF18017.1"/>
    </source>
</evidence>
<evidence type="ECO:0000256" key="2">
    <source>
        <dbReference type="SAM" id="SignalP"/>
    </source>
</evidence>
<keyword evidence="2" id="KW-0732">Signal</keyword>
<feature type="chain" id="PRO_5014183288" description="Chitin-binding type-4 domain-containing protein" evidence="2">
    <location>
        <begin position="21"/>
        <end position="469"/>
    </location>
</feature>
<feature type="compositionally biased region" description="Low complexity" evidence="1">
    <location>
        <begin position="208"/>
        <end position="253"/>
    </location>
</feature>
<proteinExistence type="predicted"/>
<evidence type="ECO:0000256" key="1">
    <source>
        <dbReference type="SAM" id="MobiDB-lite"/>
    </source>
</evidence>
<dbReference type="AlphaFoldDB" id="A0A2H9TJT2"/>
<reference evidence="3 4" key="1">
    <citation type="submission" date="2016-10" db="EMBL/GenBank/DDBJ databases">
        <title>The genome of Paramicrosporidium saccamoebae is the missing link in understanding Cryptomycota and Microsporidia evolution.</title>
        <authorList>
            <person name="Quandt C.A."/>
            <person name="Beaudet D."/>
            <person name="Corsaro D."/>
            <person name="Michel R."/>
            <person name="Corradi N."/>
            <person name="James T."/>
        </authorList>
    </citation>
    <scope>NUCLEOTIDE SEQUENCE [LARGE SCALE GENOMIC DNA]</scope>
    <source>
        <strain evidence="3 4">KSL3</strain>
    </source>
</reference>
<name>A0A2H9TJT2_9FUNG</name>
<accession>A0A2H9TJT2</accession>
<feature type="region of interest" description="Disordered" evidence="1">
    <location>
        <begin position="208"/>
        <end position="263"/>
    </location>
</feature>
<comment type="caution">
    <text evidence="3">The sequence shown here is derived from an EMBL/GenBank/DDBJ whole genome shotgun (WGS) entry which is preliminary data.</text>
</comment>
<protein>
    <recommendedName>
        <fullName evidence="5">Chitin-binding type-4 domain-containing protein</fullName>
    </recommendedName>
</protein>
<dbReference type="Proteomes" id="UP000240830">
    <property type="component" value="Unassembled WGS sequence"/>
</dbReference>
<keyword evidence="4" id="KW-1185">Reference proteome</keyword>
<evidence type="ECO:0008006" key="5">
    <source>
        <dbReference type="Google" id="ProtNLM"/>
    </source>
</evidence>
<organism evidence="3 4">
    <name type="scientific">Paramicrosporidium saccamoebae</name>
    <dbReference type="NCBI Taxonomy" id="1246581"/>
    <lineage>
        <taxon>Eukaryota</taxon>
        <taxon>Fungi</taxon>
        <taxon>Fungi incertae sedis</taxon>
        <taxon>Cryptomycota</taxon>
        <taxon>Cryptomycota incertae sedis</taxon>
        <taxon>Paramicrosporidium</taxon>
    </lineage>
</organism>
<gene>
    <name evidence="3" type="ORF">PSACC_02182</name>
</gene>
<dbReference type="EMBL" id="MTSL01000149">
    <property type="protein sequence ID" value="PJF18017.1"/>
    <property type="molecule type" value="Genomic_DNA"/>
</dbReference>
<sequence length="469" mass="51000">MKLVCGSLLLASLLFGRTSANGYFCNPEPRRIQPDFLNQCPKPVRDMGGDQIMRKSMQQLSVLVGKDSRPPGFCEMPCGGIPHDRETARVIQAGDQMAVGWMIATSSMSQCQVTLMCPGMRGDSALWRGACGMRPGRIDVDIMLPVDTPACEFGECFVQWRMETDSGEIFVGCVDIIIIKPPRRPIPEQPNTCLSTTSEMTTEITTEFTPTDETTPDWTPTDETTTDWTPTDETTTDWTPTDETTTDWTPTDETTPEETTPDISTSVVVVTSTVTNEVPTVTTVTIGTTDSTVSTIVTTVVETVTSPESPITTAPVTSEVTVTEISTVFETPLTVVTSVSTSTELNGLTVWTTVTETLTMPPEKDNTESLSCSPCPECSDATTMTVTEITQYAPSWPTTEETITVTTVITEEITSSVIKKVPITTTGGSIEFETDTSETLTPTTSAHGGHTPAYQASHTMSMDYHRMRY</sequence>
<feature type="signal peptide" evidence="2">
    <location>
        <begin position="1"/>
        <end position="20"/>
    </location>
</feature>
<evidence type="ECO:0000313" key="4">
    <source>
        <dbReference type="Proteomes" id="UP000240830"/>
    </source>
</evidence>